<dbReference type="SUPFAM" id="SSF52922">
    <property type="entry name" value="TK C-terminal domain-like"/>
    <property type="match status" value="1"/>
</dbReference>
<dbReference type="PANTHER" id="PTHR43825:SF1">
    <property type="entry name" value="TRANSKETOLASE-LIKE PYRIMIDINE-BINDING DOMAIN-CONTAINING PROTEIN"/>
    <property type="match status" value="1"/>
</dbReference>
<dbReference type="Gene3D" id="3.40.50.970">
    <property type="match status" value="1"/>
</dbReference>
<dbReference type="RefSeq" id="WP_251874912.1">
    <property type="nucleotide sequence ID" value="NZ_CP098755.1"/>
</dbReference>
<gene>
    <name evidence="2" type="ORF">NDK47_11295</name>
</gene>
<protein>
    <submittedName>
        <fullName evidence="2">Transketolase family protein</fullName>
    </submittedName>
</protein>
<dbReference type="Pfam" id="PF02779">
    <property type="entry name" value="Transket_pyr"/>
    <property type="match status" value="1"/>
</dbReference>
<reference evidence="2" key="1">
    <citation type="submission" date="2022-06" db="EMBL/GenBank/DDBJ databases">
        <title>Genome sequencing of Brevibacillus sp. BB3-R1.</title>
        <authorList>
            <person name="Heo J."/>
            <person name="Lee D."/>
            <person name="Won M."/>
            <person name="Han B.-H."/>
            <person name="Hong S.-B."/>
            <person name="Kwon S.-W."/>
        </authorList>
    </citation>
    <scope>NUCLEOTIDE SEQUENCE</scope>
    <source>
        <strain evidence="2">BB3-R1</strain>
    </source>
</reference>
<dbReference type="InterPro" id="IPR051157">
    <property type="entry name" value="PDH/Transketolase"/>
</dbReference>
<dbReference type="InterPro" id="IPR029061">
    <property type="entry name" value="THDP-binding"/>
</dbReference>
<dbReference type="EMBL" id="CP098755">
    <property type="protein sequence ID" value="USG67818.1"/>
    <property type="molecule type" value="Genomic_DNA"/>
</dbReference>
<dbReference type="InterPro" id="IPR005475">
    <property type="entry name" value="Transketolase-like_Pyr-bd"/>
</dbReference>
<dbReference type="Gene3D" id="3.40.50.920">
    <property type="match status" value="1"/>
</dbReference>
<dbReference type="PANTHER" id="PTHR43825">
    <property type="entry name" value="PYRUVATE DEHYDROGENASE E1 COMPONENT"/>
    <property type="match status" value="1"/>
</dbReference>
<dbReference type="InterPro" id="IPR009014">
    <property type="entry name" value="Transketo_C/PFOR_II"/>
</dbReference>
<dbReference type="CDD" id="cd07033">
    <property type="entry name" value="TPP_PYR_DXS_TK_like"/>
    <property type="match status" value="1"/>
</dbReference>
<evidence type="ECO:0000313" key="3">
    <source>
        <dbReference type="Proteomes" id="UP001056500"/>
    </source>
</evidence>
<proteinExistence type="predicted"/>
<evidence type="ECO:0000259" key="1">
    <source>
        <dbReference type="SMART" id="SM00861"/>
    </source>
</evidence>
<dbReference type="InterPro" id="IPR033248">
    <property type="entry name" value="Transketolase_C"/>
</dbReference>
<keyword evidence="3" id="KW-1185">Reference proteome</keyword>
<dbReference type="SMART" id="SM00861">
    <property type="entry name" value="Transket_pyr"/>
    <property type="match status" value="1"/>
</dbReference>
<evidence type="ECO:0000313" key="2">
    <source>
        <dbReference type="EMBL" id="USG67818.1"/>
    </source>
</evidence>
<dbReference type="Pfam" id="PF02780">
    <property type="entry name" value="Transketolase_C"/>
    <property type="match status" value="1"/>
</dbReference>
<accession>A0ABY4WLA1</accession>
<feature type="domain" description="Transketolase-like pyrimidine-binding" evidence="1">
    <location>
        <begin position="9"/>
        <end position="174"/>
    </location>
</feature>
<dbReference type="Proteomes" id="UP001056500">
    <property type="component" value="Chromosome"/>
</dbReference>
<sequence>MQLQLDKKVAMRDAFGETLLQFTKDDPRVYAVDGDLATSTRLDKVAEGNPAKFLQMGIAEQNMLGVASGLATVGLQPWVCTFAAFIVKRSLDQIAVTIAQPKLDVKMIGAYSGLLTGCTGKTHQGLEDIAIMRSLANMVVLAPADAVEVKKVMEFARDYHGPVYIRLARDPLPTLFAEETHTFTPGKGVKLIEGQDVTIISTGTQTGRAVQAANLLRAAGIQAGVLHLPSIKPIDVEAIVEAAERTGAVVATEEHSIYGGLGSAVAEVLVEHKPVPMTRVGVRDLNSESGPNDALLKKYQIAVEDIVRGAKEVLQRKEKENV</sequence>
<dbReference type="SUPFAM" id="SSF52518">
    <property type="entry name" value="Thiamin diphosphate-binding fold (THDP-binding)"/>
    <property type="match status" value="1"/>
</dbReference>
<organism evidence="2 3">
    <name type="scientific">Brevibacillus ruminantium</name>
    <dbReference type="NCBI Taxonomy" id="2950604"/>
    <lineage>
        <taxon>Bacteria</taxon>
        <taxon>Bacillati</taxon>
        <taxon>Bacillota</taxon>
        <taxon>Bacilli</taxon>
        <taxon>Bacillales</taxon>
        <taxon>Paenibacillaceae</taxon>
        <taxon>Brevibacillus</taxon>
    </lineage>
</organism>
<name>A0ABY4WLA1_9BACL</name>